<dbReference type="Gene3D" id="1.10.287.130">
    <property type="match status" value="1"/>
</dbReference>
<keyword evidence="4" id="KW-0597">Phosphoprotein</keyword>
<evidence type="ECO:0000256" key="8">
    <source>
        <dbReference type="ARBA" id="ARBA00022777"/>
    </source>
</evidence>
<dbReference type="PROSITE" id="PS50112">
    <property type="entry name" value="PAS"/>
    <property type="match status" value="1"/>
</dbReference>
<dbReference type="GO" id="GO:0005524">
    <property type="term" value="F:ATP binding"/>
    <property type="evidence" value="ECO:0007669"/>
    <property type="project" value="UniProtKB-KW"/>
</dbReference>
<evidence type="ECO:0000256" key="2">
    <source>
        <dbReference type="ARBA" id="ARBA00004141"/>
    </source>
</evidence>
<dbReference type="KEGG" id="msv:Mesil_0840"/>
<dbReference type="Gene3D" id="3.30.565.10">
    <property type="entry name" value="Histidine kinase-like ATPase, C-terminal domain"/>
    <property type="match status" value="1"/>
</dbReference>
<keyword evidence="11" id="KW-0902">Two-component regulatory system</keyword>
<keyword evidence="8 15" id="KW-0418">Kinase</keyword>
<dbReference type="GO" id="GO:0016020">
    <property type="term" value="C:membrane"/>
    <property type="evidence" value="ECO:0007669"/>
    <property type="project" value="UniProtKB-SubCell"/>
</dbReference>
<dbReference type="STRING" id="526227.Mesil_0840"/>
<dbReference type="SUPFAM" id="SSF55785">
    <property type="entry name" value="PYP-like sensor domain (PAS domain)"/>
    <property type="match status" value="1"/>
</dbReference>
<dbReference type="Gene3D" id="3.30.450.20">
    <property type="entry name" value="PAS domain"/>
    <property type="match status" value="1"/>
</dbReference>
<dbReference type="SMART" id="SM00388">
    <property type="entry name" value="HisKA"/>
    <property type="match status" value="1"/>
</dbReference>
<evidence type="ECO:0000259" key="14">
    <source>
        <dbReference type="PROSITE" id="PS50112"/>
    </source>
</evidence>
<dbReference type="InterPro" id="IPR000014">
    <property type="entry name" value="PAS"/>
</dbReference>
<dbReference type="InterPro" id="IPR036890">
    <property type="entry name" value="HATPase_C_sf"/>
</dbReference>
<dbReference type="InterPro" id="IPR036097">
    <property type="entry name" value="HisK_dim/P_sf"/>
</dbReference>
<dbReference type="InterPro" id="IPR035965">
    <property type="entry name" value="PAS-like_dom_sf"/>
</dbReference>
<feature type="domain" description="PAS" evidence="14">
    <location>
        <begin position="30"/>
        <end position="58"/>
    </location>
</feature>
<keyword evidence="9" id="KW-0067">ATP-binding</keyword>
<evidence type="ECO:0000256" key="5">
    <source>
        <dbReference type="ARBA" id="ARBA00022679"/>
    </source>
</evidence>
<dbReference type="PRINTS" id="PR00344">
    <property type="entry name" value="BCTRLSENSOR"/>
</dbReference>
<keyword evidence="6" id="KW-0812">Transmembrane</keyword>
<feature type="domain" description="Histidine kinase" evidence="13">
    <location>
        <begin position="113"/>
        <end position="328"/>
    </location>
</feature>
<dbReference type="InterPro" id="IPR005467">
    <property type="entry name" value="His_kinase_dom"/>
</dbReference>
<sequence length="345" mass="38288">MDALGAKQSKALEAAWEQAREGLVLFSEERLTYLNPAAAAMLGVERERVMGRSLLLALRDHRLEVLCHLGGETLVEVRGRTLWAKADPAGYLLLWDKTQEKTRQEALEEASRTLAHEFRTPVAGMLSLLDALLEGLPQPEAKEALEMIRHEALRLSRLVEDLPLNRLPSQERTFALNELQPRLERFLAPQMAEKGSWITWEIPHTVRANPDAVYQALLNLLENALKYGPPGEVKVVSEEVLPEAQPGLSSAPHLRLEVRDLGHPLPDYESLFRAGSRGVHAASVRGSGLGLALVQRLAGSWGGVAYGRTWEAGRSRGNAFGLTFPHFRTNAERDVYSPQSRGVPR</sequence>
<dbReference type="SUPFAM" id="SSF55874">
    <property type="entry name" value="ATPase domain of HSP90 chaperone/DNA topoisomerase II/histidine kinase"/>
    <property type="match status" value="1"/>
</dbReference>
<evidence type="ECO:0000256" key="3">
    <source>
        <dbReference type="ARBA" id="ARBA00012438"/>
    </source>
</evidence>
<evidence type="ECO:0000259" key="13">
    <source>
        <dbReference type="PROSITE" id="PS50109"/>
    </source>
</evidence>
<evidence type="ECO:0000256" key="1">
    <source>
        <dbReference type="ARBA" id="ARBA00000085"/>
    </source>
</evidence>
<comment type="catalytic activity">
    <reaction evidence="1">
        <text>ATP + protein L-histidine = ADP + protein N-phospho-L-histidine.</text>
        <dbReference type="EC" id="2.7.13.3"/>
    </reaction>
</comment>
<dbReference type="InterPro" id="IPR004358">
    <property type="entry name" value="Sig_transdc_His_kin-like_C"/>
</dbReference>
<dbReference type="PANTHER" id="PTHR42878">
    <property type="entry name" value="TWO-COMPONENT HISTIDINE KINASE"/>
    <property type="match status" value="1"/>
</dbReference>
<dbReference type="GO" id="GO:0000156">
    <property type="term" value="F:phosphorelay response regulator activity"/>
    <property type="evidence" value="ECO:0007669"/>
    <property type="project" value="TreeGrafter"/>
</dbReference>
<dbReference type="InterPro" id="IPR003594">
    <property type="entry name" value="HATPase_dom"/>
</dbReference>
<dbReference type="Pfam" id="PF02518">
    <property type="entry name" value="HATPase_c"/>
    <property type="match status" value="1"/>
</dbReference>
<dbReference type="EMBL" id="CP002042">
    <property type="protein sequence ID" value="ADH62753.1"/>
    <property type="molecule type" value="Genomic_DNA"/>
</dbReference>
<keyword evidence="12" id="KW-0472">Membrane</keyword>
<protein>
    <recommendedName>
        <fullName evidence="3">histidine kinase</fullName>
        <ecNumber evidence="3">2.7.13.3</ecNumber>
    </recommendedName>
</protein>
<evidence type="ECO:0000256" key="7">
    <source>
        <dbReference type="ARBA" id="ARBA00022741"/>
    </source>
</evidence>
<dbReference type="RefSeq" id="WP_013157339.1">
    <property type="nucleotide sequence ID" value="NC_014212.1"/>
</dbReference>
<dbReference type="EC" id="2.7.13.3" evidence="3"/>
<dbReference type="Pfam" id="PF13188">
    <property type="entry name" value="PAS_8"/>
    <property type="match status" value="1"/>
</dbReference>
<dbReference type="PANTHER" id="PTHR42878:SF7">
    <property type="entry name" value="SENSOR HISTIDINE KINASE GLRK"/>
    <property type="match status" value="1"/>
</dbReference>
<dbReference type="Proteomes" id="UP000001916">
    <property type="component" value="Chromosome"/>
</dbReference>
<keyword evidence="16" id="KW-1185">Reference proteome</keyword>
<evidence type="ECO:0000313" key="15">
    <source>
        <dbReference type="EMBL" id="ADH62753.1"/>
    </source>
</evidence>
<dbReference type="eggNOG" id="COG0642">
    <property type="taxonomic scope" value="Bacteria"/>
</dbReference>
<dbReference type="HOGENOM" id="CLU_000445_89_3_0"/>
<evidence type="ECO:0000256" key="12">
    <source>
        <dbReference type="ARBA" id="ARBA00023136"/>
    </source>
</evidence>
<gene>
    <name evidence="15" type="ordered locus">Mesil_0840</name>
</gene>
<evidence type="ECO:0000256" key="11">
    <source>
        <dbReference type="ARBA" id="ARBA00023012"/>
    </source>
</evidence>
<name>D7BBV7_ALLS1</name>
<evidence type="ECO:0000256" key="9">
    <source>
        <dbReference type="ARBA" id="ARBA00022840"/>
    </source>
</evidence>
<accession>D7BBV7</accession>
<proteinExistence type="predicted"/>
<keyword evidence="7" id="KW-0547">Nucleotide-binding</keyword>
<evidence type="ECO:0000256" key="4">
    <source>
        <dbReference type="ARBA" id="ARBA00022553"/>
    </source>
</evidence>
<evidence type="ECO:0000256" key="6">
    <source>
        <dbReference type="ARBA" id="ARBA00022692"/>
    </source>
</evidence>
<dbReference type="GO" id="GO:0007234">
    <property type="term" value="P:osmosensory signaling via phosphorelay pathway"/>
    <property type="evidence" value="ECO:0007669"/>
    <property type="project" value="TreeGrafter"/>
</dbReference>
<organism evidence="15 16">
    <name type="scientific">Allomeiothermus silvanus (strain ATCC 700542 / DSM 9946 / NBRC 106475 / NCIMB 13440 / VI-R2)</name>
    <name type="common">Thermus silvanus</name>
    <dbReference type="NCBI Taxonomy" id="526227"/>
    <lineage>
        <taxon>Bacteria</taxon>
        <taxon>Thermotogati</taxon>
        <taxon>Deinococcota</taxon>
        <taxon>Deinococci</taxon>
        <taxon>Thermales</taxon>
        <taxon>Thermaceae</taxon>
        <taxon>Allomeiothermus</taxon>
    </lineage>
</organism>
<dbReference type="GO" id="GO:0000155">
    <property type="term" value="F:phosphorelay sensor kinase activity"/>
    <property type="evidence" value="ECO:0007669"/>
    <property type="project" value="InterPro"/>
</dbReference>
<dbReference type="SMART" id="SM00387">
    <property type="entry name" value="HATPase_c"/>
    <property type="match status" value="1"/>
</dbReference>
<evidence type="ECO:0000256" key="10">
    <source>
        <dbReference type="ARBA" id="ARBA00022989"/>
    </source>
</evidence>
<comment type="subcellular location">
    <subcellularLocation>
        <location evidence="2">Membrane</location>
        <topology evidence="2">Multi-pass membrane protein</topology>
    </subcellularLocation>
</comment>
<dbReference type="OrthoDB" id="9813151at2"/>
<keyword evidence="10" id="KW-1133">Transmembrane helix</keyword>
<dbReference type="CDD" id="cd00082">
    <property type="entry name" value="HisKA"/>
    <property type="match status" value="1"/>
</dbReference>
<dbReference type="PROSITE" id="PS50109">
    <property type="entry name" value="HIS_KIN"/>
    <property type="match status" value="1"/>
</dbReference>
<evidence type="ECO:0000313" key="16">
    <source>
        <dbReference type="Proteomes" id="UP000001916"/>
    </source>
</evidence>
<dbReference type="AlphaFoldDB" id="D7BBV7"/>
<keyword evidence="5" id="KW-0808">Transferase</keyword>
<dbReference type="GO" id="GO:0030295">
    <property type="term" value="F:protein kinase activator activity"/>
    <property type="evidence" value="ECO:0007669"/>
    <property type="project" value="TreeGrafter"/>
</dbReference>
<reference evidence="15 16" key="1">
    <citation type="journal article" date="2010" name="Stand. Genomic Sci.">
        <title>Complete genome sequence of Meiothermus silvanus type strain (VI-R2).</title>
        <authorList>
            <person name="Sikorski J."/>
            <person name="Tindall B.J."/>
            <person name="Lowry S."/>
            <person name="Lucas S."/>
            <person name="Nolan M."/>
            <person name="Copeland A."/>
            <person name="Glavina Del Rio T."/>
            <person name="Tice H."/>
            <person name="Cheng J.F."/>
            <person name="Han C."/>
            <person name="Pitluck S."/>
            <person name="Liolios K."/>
            <person name="Ivanova N."/>
            <person name="Mavromatis K."/>
            <person name="Mikhailova N."/>
            <person name="Pati A."/>
            <person name="Goodwin L."/>
            <person name="Chen A."/>
            <person name="Palaniappan K."/>
            <person name="Land M."/>
            <person name="Hauser L."/>
            <person name="Chang Y.J."/>
            <person name="Jeffries C.D."/>
            <person name="Rohde M."/>
            <person name="Goker M."/>
            <person name="Woyke T."/>
            <person name="Bristow J."/>
            <person name="Eisen J.A."/>
            <person name="Markowitz V."/>
            <person name="Hugenholtz P."/>
            <person name="Kyrpides N.C."/>
            <person name="Klenk H.P."/>
            <person name="Lapidus A."/>
        </authorList>
    </citation>
    <scope>NUCLEOTIDE SEQUENCE [LARGE SCALE GENOMIC DNA]</scope>
    <source>
        <strain evidence="16">ATCC 700542 / DSM 9946 / VI-R2</strain>
    </source>
</reference>
<dbReference type="SUPFAM" id="SSF47384">
    <property type="entry name" value="Homodimeric domain of signal transducing histidine kinase"/>
    <property type="match status" value="1"/>
</dbReference>
<dbReference type="Pfam" id="PF00512">
    <property type="entry name" value="HisKA"/>
    <property type="match status" value="1"/>
</dbReference>
<dbReference type="InterPro" id="IPR003661">
    <property type="entry name" value="HisK_dim/P_dom"/>
</dbReference>
<dbReference type="InterPro" id="IPR050351">
    <property type="entry name" value="BphY/WalK/GraS-like"/>
</dbReference>